<name>A0A2I2KVH1_9ACTN</name>
<dbReference type="Gene3D" id="2.60.40.790">
    <property type="match status" value="1"/>
</dbReference>
<dbReference type="InterPro" id="IPR002068">
    <property type="entry name" value="A-crystallin/Hsp20_dom"/>
</dbReference>
<feature type="region of interest" description="Disordered" evidence="3">
    <location>
        <begin position="156"/>
        <end position="234"/>
    </location>
</feature>
<evidence type="ECO:0000256" key="2">
    <source>
        <dbReference type="RuleBase" id="RU003616"/>
    </source>
</evidence>
<feature type="domain" description="SHSP" evidence="4">
    <location>
        <begin position="47"/>
        <end position="157"/>
    </location>
</feature>
<dbReference type="RefSeq" id="WP_243407772.1">
    <property type="nucleotide sequence ID" value="NZ_FZMO01000290.1"/>
</dbReference>
<dbReference type="PANTHER" id="PTHR11527">
    <property type="entry name" value="HEAT-SHOCK PROTEIN 20 FAMILY MEMBER"/>
    <property type="match status" value="1"/>
</dbReference>
<evidence type="ECO:0000313" key="6">
    <source>
        <dbReference type="Proteomes" id="UP000234331"/>
    </source>
</evidence>
<dbReference type="Pfam" id="PF00011">
    <property type="entry name" value="HSP20"/>
    <property type="match status" value="1"/>
</dbReference>
<protein>
    <submittedName>
        <fullName evidence="5">Molecular chaperone (Small heat shock protein)</fullName>
    </submittedName>
</protein>
<evidence type="ECO:0000256" key="1">
    <source>
        <dbReference type="PROSITE-ProRule" id="PRU00285"/>
    </source>
</evidence>
<dbReference type="AlphaFoldDB" id="A0A2I2KVH1"/>
<dbReference type="SUPFAM" id="SSF49764">
    <property type="entry name" value="HSP20-like chaperones"/>
    <property type="match status" value="1"/>
</dbReference>
<comment type="similarity">
    <text evidence="1 2">Belongs to the small heat shock protein (HSP20) family.</text>
</comment>
<feature type="compositionally biased region" description="Low complexity" evidence="3">
    <location>
        <begin position="202"/>
        <end position="219"/>
    </location>
</feature>
<dbReference type="InterPro" id="IPR008978">
    <property type="entry name" value="HSP20-like_chaperone"/>
</dbReference>
<organism evidence="5 6">
    <name type="scientific">Frankia canadensis</name>
    <dbReference type="NCBI Taxonomy" id="1836972"/>
    <lineage>
        <taxon>Bacteria</taxon>
        <taxon>Bacillati</taxon>
        <taxon>Actinomycetota</taxon>
        <taxon>Actinomycetes</taxon>
        <taxon>Frankiales</taxon>
        <taxon>Frankiaceae</taxon>
        <taxon>Frankia</taxon>
    </lineage>
</organism>
<dbReference type="EMBL" id="FZMO01000290">
    <property type="protein sequence ID" value="SNQ49667.1"/>
    <property type="molecule type" value="Genomic_DNA"/>
</dbReference>
<proteinExistence type="inferred from homology"/>
<keyword evidence="6" id="KW-1185">Reference proteome</keyword>
<evidence type="ECO:0000313" key="5">
    <source>
        <dbReference type="EMBL" id="SNQ49667.1"/>
    </source>
</evidence>
<dbReference type="InterPro" id="IPR031107">
    <property type="entry name" value="Small_HSP"/>
</dbReference>
<dbReference type="PROSITE" id="PS01031">
    <property type="entry name" value="SHSP"/>
    <property type="match status" value="1"/>
</dbReference>
<evidence type="ECO:0000256" key="3">
    <source>
        <dbReference type="SAM" id="MobiDB-lite"/>
    </source>
</evidence>
<gene>
    <name evidence="5" type="ORF">FRACA_360019</name>
</gene>
<dbReference type="Proteomes" id="UP000234331">
    <property type="component" value="Unassembled WGS sequence"/>
</dbReference>
<accession>A0A2I2KVH1</accession>
<sequence>MTLSMHEGAAGSAPPARWDPFREIEEVWSRMGSLLGDVAGGAGRPLGVLAGTSLAVDVEETDDAFIVELELPGVRRDDLSIDLRERELHVAGEVRERERTGIVRRRSRRTGSFEHRVTLPGDVDPDRVEATLTDGVLTVTLPKAHRSQPRHIEIATGAAAGPGGGADREATAVGGATDSSAAAPAAGRTGPRPSGYGSMTTGDAARGGARYDAGDDAGYGPRGDERGFGGRALR</sequence>
<evidence type="ECO:0000259" key="4">
    <source>
        <dbReference type="PROSITE" id="PS01031"/>
    </source>
</evidence>
<keyword evidence="5" id="KW-0346">Stress response</keyword>
<reference evidence="5 6" key="1">
    <citation type="submission" date="2017-06" db="EMBL/GenBank/DDBJ databases">
        <authorList>
            <person name="Kim H.J."/>
            <person name="Triplett B.A."/>
        </authorList>
    </citation>
    <scope>NUCLEOTIDE SEQUENCE [LARGE SCALE GENOMIC DNA]</scope>
    <source>
        <strain evidence="5">FRACA_ARgP5</strain>
    </source>
</reference>
<dbReference type="CDD" id="cd06464">
    <property type="entry name" value="ACD_sHsps-like"/>
    <property type="match status" value="1"/>
</dbReference>
<feature type="compositionally biased region" description="Low complexity" evidence="3">
    <location>
        <begin position="174"/>
        <end position="195"/>
    </location>
</feature>